<feature type="transmembrane region" description="Helical" evidence="1">
    <location>
        <begin position="426"/>
        <end position="454"/>
    </location>
</feature>
<keyword evidence="1" id="KW-1133">Transmembrane helix</keyword>
<evidence type="ECO:0000313" key="2">
    <source>
        <dbReference type="EMBL" id="ABG85281.1"/>
    </source>
</evidence>
<feature type="transmembrane region" description="Helical" evidence="1">
    <location>
        <begin position="189"/>
        <end position="209"/>
    </location>
</feature>
<evidence type="ECO:0000256" key="1">
    <source>
        <dbReference type="SAM" id="Phobius"/>
    </source>
</evidence>
<name>Q0PRM4_RHILT</name>
<dbReference type="AlphaFoldDB" id="Q0PRM4"/>
<protein>
    <submittedName>
        <fullName evidence="2">4B3</fullName>
    </submittedName>
</protein>
<accession>Q0PRM4</accession>
<feature type="transmembrane region" description="Helical" evidence="1">
    <location>
        <begin position="80"/>
        <end position="99"/>
    </location>
</feature>
<proteinExistence type="predicted"/>
<feature type="transmembrane region" description="Helical" evidence="1">
    <location>
        <begin position="134"/>
        <end position="152"/>
    </location>
</feature>
<feature type="transmembrane region" description="Helical" evidence="1">
    <location>
        <begin position="326"/>
        <end position="345"/>
    </location>
</feature>
<gene>
    <name evidence="2" type="primary">4B3</name>
</gene>
<feature type="transmembrane region" description="Helical" evidence="1">
    <location>
        <begin position="105"/>
        <end position="125"/>
    </location>
</feature>
<organism evidence="2">
    <name type="scientific">Rhizobium leguminosarum bv. trifolii</name>
    <dbReference type="NCBI Taxonomy" id="386"/>
    <lineage>
        <taxon>Bacteria</taxon>
        <taxon>Pseudomonadati</taxon>
        <taxon>Pseudomonadota</taxon>
        <taxon>Alphaproteobacteria</taxon>
        <taxon>Hyphomicrobiales</taxon>
        <taxon>Rhizobiaceae</taxon>
        <taxon>Rhizobium/Agrobacterium group</taxon>
        <taxon>Rhizobium</taxon>
    </lineage>
</organism>
<keyword evidence="1" id="KW-0472">Membrane</keyword>
<feature type="transmembrane region" description="Helical" evidence="1">
    <location>
        <begin position="257"/>
        <end position="276"/>
    </location>
</feature>
<keyword evidence="1" id="KW-0812">Transmembrane</keyword>
<feature type="transmembrane region" description="Helical" evidence="1">
    <location>
        <begin position="288"/>
        <end position="320"/>
    </location>
</feature>
<feature type="transmembrane region" description="Helical" evidence="1">
    <location>
        <begin position="388"/>
        <end position="414"/>
    </location>
</feature>
<reference evidence="2" key="1">
    <citation type="journal article" date="2007" name="Genomics">
        <title>Syntenic arrangements of the surface polysaccharide biosynthesis genes in Rhizobium leguminosarum.</title>
        <authorList>
            <person name="Krol J.E."/>
            <person name="Mazur A."/>
            <person name="Marczak M."/>
            <person name="Skorupska A."/>
        </authorList>
    </citation>
    <scope>NUCLEOTIDE SEQUENCE</scope>
    <source>
        <strain evidence="2">TA1</strain>
    </source>
</reference>
<dbReference type="EMBL" id="DQ778610">
    <property type="protein sequence ID" value="ABG85281.1"/>
    <property type="molecule type" value="Genomic_DNA"/>
</dbReference>
<sequence length="475" mass="52667">MVAGGRAVQRPAAQGHRAAADVASCRGGKSRCRHLLGRQACGEMSMAVVDHRTATFTVAGTVAGNRLDATREALRTDHTVLWLGLLSVLYNGILAFINHNIVPLSITHVAASEGLIMASAIIYILHKGIYETDLPAFLFLLFTLIVTIYVSVLNRMLFIDHFRNVLIIFCFTGLGGWSNEKTMKLAFRWASFAVMIFLIFEIVSVPFYVSIVHPSDYFANTRGLLPLSYNTTGLFQNALGFPERFSFGIIDHRSSSIFLEQVSLANFCGVIAVYLISMWEKLGRWDRLLMIGTAVLILVTNDTRTMLIFCFACIVGYFVFPKIPKNFNLALMPLIVAAGFLVYVLKPNATGDNFTGRINLTMKKIMELDPLAILGLSVDRVAEFADSGYVYLIYAATIFGVIALWLFVCLFPAGRTGAQRRCAHSLSLFIFLNMMIGGTAVFSMKIAGLLWFVVGYMRFHDSPRIRQGRPADVLS</sequence>